<sequence length="308" mass="32943">MTKTIAVVGSCMIDSIVYSSRLPKPGETLLGSKYEQGFGGKGANQCVTAARLGASTIFITSLGSDKIGQSYLEKLKQENIDISYAKIQNNSHTGVAQIIVTETGENSIVIVQGSNALLSVKDVIDARQKIQSASVLLCQFETSLEPILEALTIYQGHGTSIVNGAPAVSNVDPNIFKLSDIFCVNETEAEIMTGIQCITISNAQKAIDKLFSLGCNTVIITFGAEGAVHATQNNKKLVHTSTEILKAVDTTGAGDAFLGALAYYITYHSNLSLEECIRRSNRIAAQSVLKAGTQTSLPYRKDLPIELF</sequence>
<feature type="binding site" evidence="13">
    <location>
        <position position="292"/>
    </location>
    <ligand>
        <name>K(+)</name>
        <dbReference type="ChEBI" id="CHEBI:29103"/>
    </ligand>
</feature>
<comment type="pathway">
    <text evidence="13">Carbohydrate metabolism; D-ribose degradation; D-ribose 5-phosphate from beta-D-ribopyranose: step 2/2.</text>
</comment>
<keyword evidence="11 13" id="KW-0630">Potassium</keyword>
<feature type="binding site" evidence="13">
    <location>
        <position position="185"/>
    </location>
    <ligand>
        <name>ATP</name>
        <dbReference type="ChEBI" id="CHEBI:30616"/>
    </ligand>
</feature>
<dbReference type="InterPro" id="IPR011611">
    <property type="entry name" value="PfkB_dom"/>
</dbReference>
<evidence type="ECO:0000256" key="13">
    <source>
        <dbReference type="HAMAP-Rule" id="MF_03215"/>
    </source>
</evidence>
<evidence type="ECO:0000256" key="2">
    <source>
        <dbReference type="ARBA" id="ARBA00012035"/>
    </source>
</evidence>
<dbReference type="PRINTS" id="PR00990">
    <property type="entry name" value="RIBOKINASE"/>
</dbReference>
<dbReference type="GO" id="GO:0005829">
    <property type="term" value="C:cytosol"/>
    <property type="evidence" value="ECO:0007669"/>
    <property type="project" value="TreeGrafter"/>
</dbReference>
<feature type="binding site" evidence="13">
    <location>
        <begin position="40"/>
        <end position="44"/>
    </location>
    <ligand>
        <name>substrate</name>
    </ligand>
</feature>
<comment type="cofactor">
    <cofactor evidence="13">
        <name>Mg(2+)</name>
        <dbReference type="ChEBI" id="CHEBI:18420"/>
    </cofactor>
    <text evidence="13">Requires a divalent cation, most likely magnesium in vivo, as an electrophilic catalyst to aid phosphoryl group transfer. It is the chelate of the metal and the nucleotide that is the actual substrate.</text>
</comment>
<evidence type="ECO:0000256" key="8">
    <source>
        <dbReference type="ARBA" id="ARBA00022777"/>
    </source>
</evidence>
<keyword evidence="15" id="KW-1185">Reference proteome</keyword>
<proteinExistence type="inferred from homology"/>
<keyword evidence="13" id="KW-0539">Nucleus</keyword>
<comment type="function">
    <text evidence="13">Catalyzes the phosphorylation of ribose at O-5 in a reaction requiring ATP and magnesium. The resulting D-ribose-5-phosphate can then be used either for sythesis of nucleotides, histidine, and tryptophan, or as a component of the pentose phosphate pathway.</text>
</comment>
<dbReference type="FunFam" id="3.40.1190.20:FF:000010">
    <property type="entry name" value="Ribokinase"/>
    <property type="match status" value="1"/>
</dbReference>
<comment type="similarity">
    <text evidence="13">Belongs to the carbohydrate kinase PfkB family. Ribokinase subfamily.</text>
</comment>
<feature type="binding site" evidence="13">
    <location>
        <position position="255"/>
    </location>
    <ligand>
        <name>substrate</name>
    </ligand>
</feature>
<evidence type="ECO:0000256" key="11">
    <source>
        <dbReference type="ARBA" id="ARBA00022958"/>
    </source>
</evidence>
<feature type="binding site" evidence="13">
    <location>
        <position position="251"/>
    </location>
    <ligand>
        <name>K(+)</name>
        <dbReference type="ChEBI" id="CHEBI:29103"/>
    </ligand>
</feature>
<feature type="binding site" evidence="13">
    <location>
        <begin position="221"/>
        <end position="226"/>
    </location>
    <ligand>
        <name>ATP</name>
        <dbReference type="ChEBI" id="CHEBI:30616"/>
    </ligand>
</feature>
<keyword evidence="5 13" id="KW-0808">Transferase</keyword>
<feature type="binding site" evidence="13">
    <location>
        <position position="296"/>
    </location>
    <ligand>
        <name>K(+)</name>
        <dbReference type="ChEBI" id="CHEBI:29103"/>
    </ligand>
</feature>
<dbReference type="InterPro" id="IPR011877">
    <property type="entry name" value="Ribokinase"/>
</dbReference>
<dbReference type="Proteomes" id="UP000695007">
    <property type="component" value="Unplaced"/>
</dbReference>
<feature type="binding site" evidence="13">
    <location>
        <position position="141"/>
    </location>
    <ligand>
        <name>substrate</name>
    </ligand>
</feature>
<evidence type="ECO:0000256" key="3">
    <source>
        <dbReference type="ARBA" id="ARBA00016943"/>
    </source>
</evidence>
<comment type="similarity">
    <text evidence="1">Belongs to the carbohydrate kinase pfkB family.</text>
</comment>
<evidence type="ECO:0000313" key="15">
    <source>
        <dbReference type="Proteomes" id="UP000695007"/>
    </source>
</evidence>
<evidence type="ECO:0000256" key="6">
    <source>
        <dbReference type="ARBA" id="ARBA00022723"/>
    </source>
</evidence>
<reference evidence="16" key="1">
    <citation type="submission" date="2025-08" db="UniProtKB">
        <authorList>
            <consortium name="RefSeq"/>
        </authorList>
    </citation>
    <scope>IDENTIFICATION</scope>
</reference>
<keyword evidence="8 13" id="KW-0418">Kinase</keyword>
<comment type="subcellular location">
    <subcellularLocation>
        <location evidence="13">Cytoplasm</location>
    </subcellularLocation>
    <subcellularLocation>
        <location evidence="13">Nucleus</location>
    </subcellularLocation>
</comment>
<feature type="domain" description="Carbohydrate kinase PfkB" evidence="14">
    <location>
        <begin position="4"/>
        <end position="298"/>
    </location>
</feature>
<keyword evidence="12 13" id="KW-0119">Carbohydrate metabolism</keyword>
<evidence type="ECO:0000256" key="1">
    <source>
        <dbReference type="ARBA" id="ARBA00005380"/>
    </source>
</evidence>
<gene>
    <name evidence="16" type="primary">LOC105367290</name>
</gene>
<evidence type="ECO:0000259" key="14">
    <source>
        <dbReference type="Pfam" id="PF00294"/>
    </source>
</evidence>
<comment type="subunit">
    <text evidence="13">Homodimer.</text>
</comment>
<dbReference type="AlphaFoldDB" id="A0AAJ7E1D6"/>
<dbReference type="SUPFAM" id="SSF53613">
    <property type="entry name" value="Ribokinase-like"/>
    <property type="match status" value="1"/>
</dbReference>
<dbReference type="Gene3D" id="3.40.1190.20">
    <property type="match status" value="1"/>
</dbReference>
<keyword evidence="4 13" id="KW-0963">Cytoplasm</keyword>
<feature type="binding site" evidence="13">
    <location>
        <position position="249"/>
    </location>
    <ligand>
        <name>K(+)</name>
        <dbReference type="ChEBI" id="CHEBI:29103"/>
    </ligand>
</feature>
<dbReference type="InterPro" id="IPR002173">
    <property type="entry name" value="Carboh/pur_kinase_PfkB_CS"/>
</dbReference>
<dbReference type="RefSeq" id="XP_011504248.1">
    <property type="nucleotide sequence ID" value="XM_011505946.1"/>
</dbReference>
<feature type="binding site" evidence="13">
    <location>
        <begin position="12"/>
        <end position="14"/>
    </location>
    <ligand>
        <name>substrate</name>
    </ligand>
</feature>
<evidence type="ECO:0000313" key="16">
    <source>
        <dbReference type="RefSeq" id="XP_011504248.1"/>
    </source>
</evidence>
<dbReference type="KEGG" id="csol:105367290"/>
<dbReference type="NCBIfam" id="TIGR02152">
    <property type="entry name" value="D_ribokin_bact"/>
    <property type="match status" value="1"/>
</dbReference>
<dbReference type="GeneID" id="105367290"/>
<evidence type="ECO:0000256" key="7">
    <source>
        <dbReference type="ARBA" id="ARBA00022741"/>
    </source>
</evidence>
<comment type="activity regulation">
    <text evidence="13">Activated by a monovalent cation that binds near, but not in, the active site. The most likely occupant of the site in vivo is potassium. Ion binding induces a conformational change that may alter substrate affinity.</text>
</comment>
<feature type="active site" description="Proton acceptor" evidence="13">
    <location>
        <position position="255"/>
    </location>
</feature>
<dbReference type="PROSITE" id="PS00584">
    <property type="entry name" value="PFKB_KINASES_2"/>
    <property type="match status" value="1"/>
</dbReference>
<dbReference type="GO" id="GO:0004747">
    <property type="term" value="F:ribokinase activity"/>
    <property type="evidence" value="ECO:0007669"/>
    <property type="project" value="UniProtKB-UniRule"/>
</dbReference>
<protein>
    <recommendedName>
        <fullName evidence="3 13">Ribokinase</fullName>
        <shortName evidence="13">RK</shortName>
        <ecNumber evidence="2 13">2.7.1.15</ecNumber>
    </recommendedName>
</protein>
<dbReference type="InterPro" id="IPR002139">
    <property type="entry name" value="Ribo/fructo_kinase"/>
</dbReference>
<keyword evidence="7 13" id="KW-0547">Nucleotide-binding</keyword>
<comment type="catalytic activity">
    <reaction evidence="13">
        <text>D-ribose + ATP = D-ribose 5-phosphate + ADP + H(+)</text>
        <dbReference type="Rhea" id="RHEA:13697"/>
        <dbReference type="ChEBI" id="CHEBI:15378"/>
        <dbReference type="ChEBI" id="CHEBI:30616"/>
        <dbReference type="ChEBI" id="CHEBI:47013"/>
        <dbReference type="ChEBI" id="CHEBI:78346"/>
        <dbReference type="ChEBI" id="CHEBI:456216"/>
        <dbReference type="EC" id="2.7.1.15"/>
    </reaction>
</comment>
<keyword evidence="10 13" id="KW-0460">Magnesium</keyword>
<comment type="caution">
    <text evidence="13">Lacks conserved residue(s) required for the propagation of feature annotation.</text>
</comment>
<dbReference type="EC" id="2.7.1.15" evidence="2 13"/>
<feature type="binding site" evidence="13">
    <location>
        <position position="281"/>
    </location>
    <ligand>
        <name>ATP</name>
        <dbReference type="ChEBI" id="CHEBI:30616"/>
    </ligand>
</feature>
<feature type="binding site" evidence="13">
    <location>
        <position position="287"/>
    </location>
    <ligand>
        <name>K(+)</name>
        <dbReference type="ChEBI" id="CHEBI:29103"/>
    </ligand>
</feature>
<keyword evidence="6 13" id="KW-0479">Metal-binding</keyword>
<evidence type="ECO:0000256" key="5">
    <source>
        <dbReference type="ARBA" id="ARBA00022679"/>
    </source>
</evidence>
<dbReference type="PANTHER" id="PTHR10584">
    <property type="entry name" value="SUGAR KINASE"/>
    <property type="match status" value="1"/>
</dbReference>
<name>A0AAJ7E1D6_9HYME</name>
<feature type="binding site" evidence="13">
    <location>
        <position position="290"/>
    </location>
    <ligand>
        <name>K(+)</name>
        <dbReference type="ChEBI" id="CHEBI:29103"/>
    </ligand>
</feature>
<feature type="binding site" evidence="13">
    <location>
        <begin position="254"/>
        <end position="255"/>
    </location>
    <ligand>
        <name>ATP</name>
        <dbReference type="ChEBI" id="CHEBI:30616"/>
    </ligand>
</feature>
<dbReference type="Pfam" id="PF00294">
    <property type="entry name" value="PfkB"/>
    <property type="match status" value="1"/>
</dbReference>
<dbReference type="GO" id="GO:0046872">
    <property type="term" value="F:metal ion binding"/>
    <property type="evidence" value="ECO:0007669"/>
    <property type="project" value="UniProtKB-KW"/>
</dbReference>
<evidence type="ECO:0000256" key="9">
    <source>
        <dbReference type="ARBA" id="ARBA00022840"/>
    </source>
</evidence>
<dbReference type="GO" id="GO:0005634">
    <property type="term" value="C:nucleus"/>
    <property type="evidence" value="ECO:0007669"/>
    <property type="project" value="UniProtKB-SubCell"/>
</dbReference>
<evidence type="ECO:0000256" key="12">
    <source>
        <dbReference type="ARBA" id="ARBA00023277"/>
    </source>
</evidence>
<dbReference type="GO" id="GO:0019303">
    <property type="term" value="P:D-ribose catabolic process"/>
    <property type="evidence" value="ECO:0007669"/>
    <property type="project" value="UniProtKB-UniRule"/>
</dbReference>
<accession>A0AAJ7E1D6</accession>
<dbReference type="GO" id="GO:0005524">
    <property type="term" value="F:ATP binding"/>
    <property type="evidence" value="ECO:0007669"/>
    <property type="project" value="UniProtKB-UniRule"/>
</dbReference>
<dbReference type="HAMAP" id="MF_01987">
    <property type="entry name" value="Ribokinase"/>
    <property type="match status" value="1"/>
</dbReference>
<dbReference type="InterPro" id="IPR029056">
    <property type="entry name" value="Ribokinase-like"/>
</dbReference>
<dbReference type="PANTHER" id="PTHR10584:SF166">
    <property type="entry name" value="RIBOKINASE"/>
    <property type="match status" value="1"/>
</dbReference>
<organism evidence="15 16">
    <name type="scientific">Ceratosolen solmsi marchali</name>
    <dbReference type="NCBI Taxonomy" id="326594"/>
    <lineage>
        <taxon>Eukaryota</taxon>
        <taxon>Metazoa</taxon>
        <taxon>Ecdysozoa</taxon>
        <taxon>Arthropoda</taxon>
        <taxon>Hexapoda</taxon>
        <taxon>Insecta</taxon>
        <taxon>Pterygota</taxon>
        <taxon>Neoptera</taxon>
        <taxon>Endopterygota</taxon>
        <taxon>Hymenoptera</taxon>
        <taxon>Apocrita</taxon>
        <taxon>Proctotrupomorpha</taxon>
        <taxon>Chalcidoidea</taxon>
        <taxon>Agaonidae</taxon>
        <taxon>Agaoninae</taxon>
        <taxon>Ceratosolen</taxon>
    </lineage>
</organism>
<dbReference type="CDD" id="cd01174">
    <property type="entry name" value="ribokinase"/>
    <property type="match status" value="1"/>
</dbReference>
<keyword evidence="9 13" id="KW-0067">ATP-binding</keyword>
<evidence type="ECO:0000256" key="10">
    <source>
        <dbReference type="ARBA" id="ARBA00022842"/>
    </source>
</evidence>
<evidence type="ECO:0000256" key="4">
    <source>
        <dbReference type="ARBA" id="ARBA00022490"/>
    </source>
</evidence>